<evidence type="ECO:0000313" key="7">
    <source>
        <dbReference type="Proteomes" id="UP000198324"/>
    </source>
</evidence>
<dbReference type="EMBL" id="FZOC01000006">
    <property type="protein sequence ID" value="SNS09536.1"/>
    <property type="molecule type" value="Genomic_DNA"/>
</dbReference>
<feature type="domain" description="LamG-like jellyroll fold" evidence="5">
    <location>
        <begin position="561"/>
        <end position="703"/>
    </location>
</feature>
<dbReference type="InterPro" id="IPR013320">
    <property type="entry name" value="ConA-like_dom_sf"/>
</dbReference>
<protein>
    <submittedName>
        <fullName evidence="6">Concanavalin A-like lectin/glucanases superfamily protein</fullName>
    </submittedName>
</protein>
<dbReference type="AlphaFoldDB" id="A0A239BNU0"/>
<reference evidence="6 7" key="1">
    <citation type="submission" date="2017-06" db="EMBL/GenBank/DDBJ databases">
        <authorList>
            <person name="Kim H.J."/>
            <person name="Triplett B.A."/>
        </authorList>
    </citation>
    <scope>NUCLEOTIDE SEQUENCE [LARGE SCALE GENOMIC DNA]</scope>
    <source>
        <strain evidence="6 7">DSM 13116</strain>
    </source>
</reference>
<keyword evidence="4" id="KW-0812">Transmembrane</keyword>
<evidence type="ECO:0000256" key="3">
    <source>
        <dbReference type="SAM" id="MobiDB-lite"/>
    </source>
</evidence>
<feature type="region of interest" description="Disordered" evidence="3">
    <location>
        <begin position="348"/>
        <end position="368"/>
    </location>
</feature>
<accession>A0A239BNU0</accession>
<dbReference type="GO" id="GO:0030246">
    <property type="term" value="F:carbohydrate binding"/>
    <property type="evidence" value="ECO:0007669"/>
    <property type="project" value="UniProtKB-KW"/>
</dbReference>
<dbReference type="Pfam" id="PF13385">
    <property type="entry name" value="Laminin_G_3"/>
    <property type="match status" value="1"/>
</dbReference>
<dbReference type="SMART" id="SM00560">
    <property type="entry name" value="LamGL"/>
    <property type="match status" value="1"/>
</dbReference>
<dbReference type="RefSeq" id="WP_089274913.1">
    <property type="nucleotide sequence ID" value="NZ_FZOC01000006.1"/>
</dbReference>
<evidence type="ECO:0000256" key="1">
    <source>
        <dbReference type="ARBA" id="ARBA00022729"/>
    </source>
</evidence>
<dbReference type="InterPro" id="IPR006558">
    <property type="entry name" value="LamG-like"/>
</dbReference>
<evidence type="ECO:0000259" key="5">
    <source>
        <dbReference type="SMART" id="SM00560"/>
    </source>
</evidence>
<name>A0A239BNU0_9BACT</name>
<keyword evidence="4" id="KW-1133">Transmembrane helix</keyword>
<feature type="transmembrane region" description="Helical" evidence="4">
    <location>
        <begin position="20"/>
        <end position="41"/>
    </location>
</feature>
<dbReference type="OrthoDB" id="5446117at2"/>
<sequence length="712" mass="76370">MRHHTRHTTLRPRQGGSIVVYLIIALAAFGVLAMAGGTRFGSAVTSVFSPNCATNARYMAESGLRYAMARLRDCADEACVTSAVSAMNGQSYTVDAGKGLSFSLAVTYDAGTKTAQVTSTGNGCTNITGVTASSASSVYLSKIAGTSGDIDFSDLGDDFTITTPTGGSSPISVDATGKLVFLGVLGDTYNSAAIWYTSNNTYCTEGVCTMDYGLRAYFEAQWDTASVADGIVFGIKSALTNVALSAGGDPYKDMGEVMGWAGPGPQSLGYDGIKPPKIGLELDTWRNNDGSTIYNADSRADKNYYNSSTGNRDSDHMAYVFWGSTSSVRVWDGWGRFWTATYDDNRHAESFTDNDAGDDGSTEPRSYHDLDGSGDGRWGYYYKKTDRTWLRNGTKYLVRFELSRLPSYPNAQGNYPYLLKTWVRTGTQTADYSNVNADYTAGPPDMYRAIFLSPAMHANLSKIMLGFTEATGSRTQKVTVSGLKASFRQTQETPVMPTDHVAYFPMSEGSGTTLSDANGTTATLYNGPTWLTGCAKCPALNFDGNNDVAFAPSSPATAPGESGTVSAWYSIPTLPGAYAGLVHKGERDDFHDESYSLQMYGYGVMALVVRQSNSRTVMVQTNVTAGTGWHHVAATWTPSELLIYIDGELKGRTENTNGYAARASSGGLVIGAQAFDTADESADYVFKGRLSRVAIYNRALSPLEVARMAVAP</sequence>
<keyword evidence="6" id="KW-0430">Lectin</keyword>
<gene>
    <name evidence="6" type="ORF">SAMN04488503_2704</name>
</gene>
<dbReference type="SUPFAM" id="SSF49899">
    <property type="entry name" value="Concanavalin A-like lectins/glucanases"/>
    <property type="match status" value="1"/>
</dbReference>
<dbReference type="Gene3D" id="2.60.120.200">
    <property type="match status" value="1"/>
</dbReference>
<proteinExistence type="predicted"/>
<keyword evidence="4" id="KW-0472">Membrane</keyword>
<keyword evidence="7" id="KW-1185">Reference proteome</keyword>
<dbReference type="Proteomes" id="UP000198324">
    <property type="component" value="Unassembled WGS sequence"/>
</dbReference>
<evidence type="ECO:0000256" key="2">
    <source>
        <dbReference type="ARBA" id="ARBA00023157"/>
    </source>
</evidence>
<evidence type="ECO:0000256" key="4">
    <source>
        <dbReference type="SAM" id="Phobius"/>
    </source>
</evidence>
<evidence type="ECO:0000313" key="6">
    <source>
        <dbReference type="EMBL" id="SNS09536.1"/>
    </source>
</evidence>
<keyword evidence="2" id="KW-1015">Disulfide bond</keyword>
<organism evidence="6 7">
    <name type="scientific">Humidesulfovibrio mexicanus</name>
    <dbReference type="NCBI Taxonomy" id="147047"/>
    <lineage>
        <taxon>Bacteria</taxon>
        <taxon>Pseudomonadati</taxon>
        <taxon>Thermodesulfobacteriota</taxon>
        <taxon>Desulfovibrionia</taxon>
        <taxon>Desulfovibrionales</taxon>
        <taxon>Desulfovibrionaceae</taxon>
        <taxon>Humidesulfovibrio</taxon>
    </lineage>
</organism>
<keyword evidence="1" id="KW-0732">Signal</keyword>